<feature type="domain" description="KRAB" evidence="1">
    <location>
        <begin position="46"/>
        <end position="107"/>
    </location>
</feature>
<dbReference type="SMART" id="SM00349">
    <property type="entry name" value="KRAB"/>
    <property type="match status" value="1"/>
</dbReference>
<dbReference type="RefSeq" id="XP_013917505.1">
    <property type="nucleotide sequence ID" value="XM_014062030.1"/>
</dbReference>
<dbReference type="AlphaFoldDB" id="A0A6I9Y8T9"/>
<dbReference type="OrthoDB" id="654211at2759"/>
<dbReference type="InterPro" id="IPR001909">
    <property type="entry name" value="KRAB"/>
</dbReference>
<proteinExistence type="predicted"/>
<evidence type="ECO:0000313" key="2">
    <source>
        <dbReference type="Proteomes" id="UP000504617"/>
    </source>
</evidence>
<protein>
    <submittedName>
        <fullName evidence="3">Protein ZNF783-like</fullName>
    </submittedName>
</protein>
<dbReference type="PROSITE" id="PS50805">
    <property type="entry name" value="KRAB"/>
    <property type="match status" value="1"/>
</dbReference>
<gene>
    <name evidence="3" type="primary">LOC106545462</name>
</gene>
<name>A0A6I9Y8T9_9SAUR</name>
<dbReference type="InterPro" id="IPR036051">
    <property type="entry name" value="KRAB_dom_sf"/>
</dbReference>
<dbReference type="SUPFAM" id="SSF109640">
    <property type="entry name" value="KRAB domain (Kruppel-associated box)"/>
    <property type="match status" value="1"/>
</dbReference>
<accession>A0A6I9Y8T9</accession>
<dbReference type="CDD" id="cd07765">
    <property type="entry name" value="KRAB_A-box"/>
    <property type="match status" value="1"/>
</dbReference>
<organism evidence="2 3">
    <name type="scientific">Thamnophis sirtalis</name>
    <dbReference type="NCBI Taxonomy" id="35019"/>
    <lineage>
        <taxon>Eukaryota</taxon>
        <taxon>Metazoa</taxon>
        <taxon>Chordata</taxon>
        <taxon>Craniata</taxon>
        <taxon>Vertebrata</taxon>
        <taxon>Euteleostomi</taxon>
        <taxon>Lepidosauria</taxon>
        <taxon>Squamata</taxon>
        <taxon>Bifurcata</taxon>
        <taxon>Unidentata</taxon>
        <taxon>Episquamata</taxon>
        <taxon>Toxicofera</taxon>
        <taxon>Serpentes</taxon>
        <taxon>Colubroidea</taxon>
        <taxon>Colubridae</taxon>
        <taxon>Natricinae</taxon>
        <taxon>Thamnophis</taxon>
    </lineage>
</organism>
<dbReference type="GO" id="GO:0006355">
    <property type="term" value="P:regulation of DNA-templated transcription"/>
    <property type="evidence" value="ECO:0007669"/>
    <property type="project" value="InterPro"/>
</dbReference>
<dbReference type="KEGG" id="tsr:106545462"/>
<evidence type="ECO:0000313" key="3">
    <source>
        <dbReference type="RefSeq" id="XP_013917505.1"/>
    </source>
</evidence>
<dbReference type="GeneID" id="106545462"/>
<dbReference type="Gene3D" id="6.10.140.140">
    <property type="match status" value="1"/>
</dbReference>
<dbReference type="Proteomes" id="UP000504617">
    <property type="component" value="Unplaced"/>
</dbReference>
<dbReference type="Pfam" id="PF01352">
    <property type="entry name" value="KRAB"/>
    <property type="match status" value="1"/>
</dbReference>
<keyword evidence="2" id="KW-1185">Reference proteome</keyword>
<sequence length="107" mass="11996">MLGTLIQEYGQLQRCLDNMENLLKNHNFWILRFPPGTKGEATKVPLLFDDVACNFLEQEWSGLNESEKVLYRHIMMHNYQVVVSVGKSGLASGLGPQRSAAGISETN</sequence>
<evidence type="ECO:0000259" key="1">
    <source>
        <dbReference type="PROSITE" id="PS50805"/>
    </source>
</evidence>
<reference evidence="3" key="1">
    <citation type="submission" date="2025-08" db="UniProtKB">
        <authorList>
            <consortium name="RefSeq"/>
        </authorList>
    </citation>
    <scope>IDENTIFICATION</scope>
    <source>
        <tissue evidence="3">Skeletal muscle</tissue>
    </source>
</reference>